<gene>
    <name evidence="2" type="ORF">ACFFH4_27460</name>
</gene>
<name>A0ABV6NR51_9BACI</name>
<accession>A0ABV6NR51</accession>
<proteinExistence type="predicted"/>
<feature type="transmembrane region" description="Helical" evidence="1">
    <location>
        <begin position="76"/>
        <end position="98"/>
    </location>
</feature>
<feature type="transmembrane region" description="Helical" evidence="1">
    <location>
        <begin position="41"/>
        <end position="64"/>
    </location>
</feature>
<keyword evidence="1" id="KW-0472">Membrane</keyword>
<keyword evidence="1" id="KW-1133">Transmembrane helix</keyword>
<evidence type="ECO:0000313" key="2">
    <source>
        <dbReference type="EMBL" id="MFC0562563.1"/>
    </source>
</evidence>
<sequence length="141" mass="16089">MKFIETITSALICTIIISLGLSLLIYIPIQQAAGFTFSSIFLAYVTYSLPIFLIGGIVSSLVVEKIYKQLQLKKEIAYYPLALILYAFAGILFNYYFYISIINNEWGNSVFYMFVGILGSCLYFHILLLTRKTLHRILTNN</sequence>
<comment type="caution">
    <text evidence="2">The sequence shown here is derived from an EMBL/GenBank/DDBJ whole genome shotgun (WGS) entry which is preliminary data.</text>
</comment>
<evidence type="ECO:0000256" key="1">
    <source>
        <dbReference type="SAM" id="Phobius"/>
    </source>
</evidence>
<evidence type="ECO:0000313" key="3">
    <source>
        <dbReference type="Proteomes" id="UP001589833"/>
    </source>
</evidence>
<protein>
    <submittedName>
        <fullName evidence="2">Uncharacterized protein</fullName>
    </submittedName>
</protein>
<organism evidence="2 3">
    <name type="scientific">Halalkalibacter alkalisediminis</name>
    <dbReference type="NCBI Taxonomy" id="935616"/>
    <lineage>
        <taxon>Bacteria</taxon>
        <taxon>Bacillati</taxon>
        <taxon>Bacillota</taxon>
        <taxon>Bacilli</taxon>
        <taxon>Bacillales</taxon>
        <taxon>Bacillaceae</taxon>
        <taxon>Halalkalibacter</taxon>
    </lineage>
</organism>
<feature type="transmembrane region" description="Helical" evidence="1">
    <location>
        <begin position="110"/>
        <end position="129"/>
    </location>
</feature>
<keyword evidence="1" id="KW-0812">Transmembrane</keyword>
<feature type="transmembrane region" description="Helical" evidence="1">
    <location>
        <begin position="7"/>
        <end position="29"/>
    </location>
</feature>
<dbReference type="RefSeq" id="WP_273848430.1">
    <property type="nucleotide sequence ID" value="NZ_JAQQWT010000087.1"/>
</dbReference>
<dbReference type="Proteomes" id="UP001589833">
    <property type="component" value="Unassembled WGS sequence"/>
</dbReference>
<dbReference type="EMBL" id="JBHLTR010000139">
    <property type="protein sequence ID" value="MFC0562563.1"/>
    <property type="molecule type" value="Genomic_DNA"/>
</dbReference>
<keyword evidence="3" id="KW-1185">Reference proteome</keyword>
<reference evidence="2 3" key="1">
    <citation type="submission" date="2024-09" db="EMBL/GenBank/DDBJ databases">
        <authorList>
            <person name="Sun Q."/>
            <person name="Mori K."/>
        </authorList>
    </citation>
    <scope>NUCLEOTIDE SEQUENCE [LARGE SCALE GENOMIC DNA]</scope>
    <source>
        <strain evidence="2 3">NCAIM B.02301</strain>
    </source>
</reference>